<proteinExistence type="predicted"/>
<feature type="transmembrane region" description="Helical" evidence="1">
    <location>
        <begin position="207"/>
        <end position="227"/>
    </location>
</feature>
<dbReference type="STRING" id="928856.SAMN04488049_103260"/>
<evidence type="ECO:0000313" key="2">
    <source>
        <dbReference type="EMBL" id="CUH75713.1"/>
    </source>
</evidence>
<feature type="transmembrane region" description="Helical" evidence="1">
    <location>
        <begin position="174"/>
        <end position="195"/>
    </location>
</feature>
<keyword evidence="3" id="KW-1185">Reference proteome</keyword>
<feature type="transmembrane region" description="Helical" evidence="1">
    <location>
        <begin position="126"/>
        <end position="153"/>
    </location>
</feature>
<feature type="transmembrane region" description="Helical" evidence="1">
    <location>
        <begin position="38"/>
        <end position="57"/>
    </location>
</feature>
<keyword evidence="1" id="KW-0472">Membrane</keyword>
<evidence type="ECO:0000313" key="3">
    <source>
        <dbReference type="Proteomes" id="UP000052022"/>
    </source>
</evidence>
<dbReference type="OrthoDB" id="185319at2"/>
<protein>
    <submittedName>
        <fullName evidence="2">Uncharacterized protein</fullName>
    </submittedName>
</protein>
<dbReference type="AlphaFoldDB" id="A0A0N7LYS9"/>
<keyword evidence="1" id="KW-1133">Transmembrane helix</keyword>
<accession>A0A0N7LYS9</accession>
<dbReference type="RefSeq" id="WP_058288653.1">
    <property type="nucleotide sequence ID" value="NZ_CYSD01000012.1"/>
</dbReference>
<feature type="transmembrane region" description="Helical" evidence="1">
    <location>
        <begin position="94"/>
        <end position="114"/>
    </location>
</feature>
<name>A0A0N7LYS9_9RHOB</name>
<sequence>MIELYRRSFGLFFGYFPFFAFIAALFLAIEHFGFGDNAGASFVVYTLIALYCHKLLLAKEPVSNKWIWRGSVGAKDETNPLAGGTWPFFWRSGVFMIFLVAIMLLITFGSASLFDGLAADISGLVVLFGVIGTVTTLGVALALIGTVFPAAAIGGDAALDRAFERGRKTFWITLLRFVVGPGLVTFATLVVVLLFPAQTDGLVPNVMFELIGMFSTCLSATALCLAYEKAELQLASTTSD</sequence>
<gene>
    <name evidence="2" type="ORF">TRM7557_00523</name>
</gene>
<dbReference type="Proteomes" id="UP000052022">
    <property type="component" value="Unassembled WGS sequence"/>
</dbReference>
<dbReference type="EMBL" id="CYSD01000012">
    <property type="protein sequence ID" value="CUH75713.1"/>
    <property type="molecule type" value="Genomic_DNA"/>
</dbReference>
<reference evidence="2 3" key="1">
    <citation type="submission" date="2015-09" db="EMBL/GenBank/DDBJ databases">
        <authorList>
            <consortium name="Swine Surveillance"/>
        </authorList>
    </citation>
    <scope>NUCLEOTIDE SEQUENCE [LARGE SCALE GENOMIC DNA]</scope>
    <source>
        <strain evidence="2 3">CECT 7557</strain>
    </source>
</reference>
<keyword evidence="1" id="KW-0812">Transmembrane</keyword>
<feature type="transmembrane region" description="Helical" evidence="1">
    <location>
        <begin position="12"/>
        <end position="32"/>
    </location>
</feature>
<organism evidence="2 3">
    <name type="scientific">Tritonibacter multivorans</name>
    <dbReference type="NCBI Taxonomy" id="928856"/>
    <lineage>
        <taxon>Bacteria</taxon>
        <taxon>Pseudomonadati</taxon>
        <taxon>Pseudomonadota</taxon>
        <taxon>Alphaproteobacteria</taxon>
        <taxon>Rhodobacterales</taxon>
        <taxon>Paracoccaceae</taxon>
        <taxon>Tritonibacter</taxon>
    </lineage>
</organism>
<evidence type="ECO:0000256" key="1">
    <source>
        <dbReference type="SAM" id="Phobius"/>
    </source>
</evidence>